<evidence type="ECO:0000256" key="6">
    <source>
        <dbReference type="ARBA" id="ARBA00022908"/>
    </source>
</evidence>
<dbReference type="PANTHER" id="PTHR37984:SF11">
    <property type="entry name" value="INTEGRASE CATALYTIC DOMAIN-CONTAINING PROTEIN"/>
    <property type="match status" value="1"/>
</dbReference>
<evidence type="ECO:0000256" key="3">
    <source>
        <dbReference type="ARBA" id="ARBA00022759"/>
    </source>
</evidence>
<feature type="compositionally biased region" description="Basic and acidic residues" evidence="7">
    <location>
        <begin position="247"/>
        <end position="257"/>
    </location>
</feature>
<proteinExistence type="predicted"/>
<sequence length="1338" mass="151922">MDQSNIKAFDVHSTSASSEWIRWKRAVDLYILSKGYTDDKRKQATLLSLGGMDLQDIYYAIPGNETKSDEETWYQQTIRLLDAYFIPKSNVTYERYVFSKIIQRPDELTEQFINRLRRQVTKCEYSDEDAQLCQQIVAGCCNGEIRKECLEKRVLSVGAIQEIAQKIETVSSQLSAFEPKSTPASIPGVNSINRIASSNSTRSNDSKISCYGCGSSKHRTKDDSCPAVGKECRFCHKIGHFDSVCHAKKNQKEDKPQNKSRRRDRKKPPRSSDEKSENSSASGKKSVNQVSTVNYVFHVSSKARAKELPCAVGGVQFAFTVDSGADENIISKSDWCSLKSRNVKVVSQVRNDENKKLFAFGASEPLAIVGKFSAEICVGNRSLVAEIVVVDQDNVPALLSRETATDLGVLEIRIPQSNVNAVTSTISPNRKVFQGIGLLKDVEIDIPIDESVPPHRQKPRPIPLNLRDQIDEELDSMLENDIIEPVDTPSPWVSNMVISHHNDKIRICVDMRDANKAIITEDYPFTTMEDIRAAVKSAKCFARLDLRRAFYQILLKIKSRVITTFITHRGLFRSKRLMFGIKCAPGIFQSILRKLLKLLGFAINSADDIFIYANSEEELFRYVNQVIDLLEQNGLTLNYDKCIFYATKIEYVGFTIVPGGIQVSDEKRAKILEWSAPTSKAEVESFLGFVNFVRRFIPNYSAIAAPLYDITRKNVHFKWEQEHESAFQALKAQLTTDRILKNFNPRYTTQLYCDAGPNALGAVLVQIGAEGPEYVDFASKTLTDVERRYSQLEKEALALVWGVERFHYYLYGRRFQLITDNKPIQLILTSSDLNQSLRVQRWHLRLQGYDFELVHKAGKNNIADPLSRLVSSTDRSHDHVESYIHLVINASIPKLMTLKEIEQASLNDPEFVELRNAIESNNWSKMPAAYTAISSELSVYNDIILRGDRIVVPSQLRQRVLDLAHEGHPGIVSLKARLRTKVWWPNIYAEAEHKVKTCPACQAVAKFEPPEPIRRRLLPERPWDQVAFDFMGPLPSGDYLFVVVDLYSRFYEIKITKTSTAKFIVETLHEIFARYGYPSIITCDNAPQHHASEVESFCNEYGIRMFYSTPFWPQSNGAVERQNRNILKTLKIAQIEGKDWRNEIQKFLLMMRNTPNHATGVAPAELVFRFRPRDQIPSIQNYQADPEMEDRENLRKYKGQIYANDSRHATRFVPGQQVLVRNEQKTNKLTPSFDPEPATVVATRGTEVDISKGGRTYTRNSSHLKEFQSSVTPQPAAVEIPEIRSNDPPPEPSGYVSSPAAPSSSTEHSSPRVQDTTIGRPKREIRIPSKFNDYVLNK</sequence>
<dbReference type="Pfam" id="PF17921">
    <property type="entry name" value="Integrase_H2C2"/>
    <property type="match status" value="1"/>
</dbReference>
<dbReference type="EMBL" id="CAJVCH010056576">
    <property type="protein sequence ID" value="CAG7718863.1"/>
    <property type="molecule type" value="Genomic_DNA"/>
</dbReference>
<name>A0A8J2NRL6_9HEXA</name>
<keyword evidence="4" id="KW-0378">Hydrolase</keyword>
<dbReference type="GO" id="GO:0004190">
    <property type="term" value="F:aspartic-type endopeptidase activity"/>
    <property type="evidence" value="ECO:0007669"/>
    <property type="project" value="InterPro"/>
</dbReference>
<keyword evidence="6" id="KW-0229">DNA integration</keyword>
<comment type="caution">
    <text evidence="10">The sequence shown here is derived from an EMBL/GenBank/DDBJ whole genome shotgun (WGS) entry which is preliminary data.</text>
</comment>
<evidence type="ECO:0000256" key="7">
    <source>
        <dbReference type="SAM" id="MobiDB-lite"/>
    </source>
</evidence>
<evidence type="ECO:0000256" key="2">
    <source>
        <dbReference type="ARBA" id="ARBA00022722"/>
    </source>
</evidence>
<dbReference type="Proteomes" id="UP000708208">
    <property type="component" value="Unassembled WGS sequence"/>
</dbReference>
<feature type="domain" description="Reverse transcriptase" evidence="8">
    <location>
        <begin position="479"/>
        <end position="656"/>
    </location>
</feature>
<dbReference type="CDD" id="cd09274">
    <property type="entry name" value="RNase_HI_RT_Ty3"/>
    <property type="match status" value="1"/>
</dbReference>
<dbReference type="PROSITE" id="PS50878">
    <property type="entry name" value="RT_POL"/>
    <property type="match status" value="1"/>
</dbReference>
<keyword evidence="11" id="KW-1185">Reference proteome</keyword>
<dbReference type="EC" id="2.7.7.49" evidence="1"/>
<evidence type="ECO:0000259" key="8">
    <source>
        <dbReference type="PROSITE" id="PS50878"/>
    </source>
</evidence>
<dbReference type="OrthoDB" id="10068564at2759"/>
<dbReference type="FunFam" id="3.30.70.270:FF:000020">
    <property type="entry name" value="Transposon Tf2-6 polyprotein-like Protein"/>
    <property type="match status" value="1"/>
</dbReference>
<keyword evidence="2" id="KW-0540">Nuclease</keyword>
<dbReference type="InterPro" id="IPR001969">
    <property type="entry name" value="Aspartic_peptidase_AS"/>
</dbReference>
<keyword evidence="5" id="KW-0460">Magnesium</keyword>
<dbReference type="CDD" id="cd01647">
    <property type="entry name" value="RT_LTR"/>
    <property type="match status" value="1"/>
</dbReference>
<reference evidence="10" key="1">
    <citation type="submission" date="2021-06" db="EMBL/GenBank/DDBJ databases">
        <authorList>
            <person name="Hodson N. C."/>
            <person name="Mongue J. A."/>
            <person name="Jaron S. K."/>
        </authorList>
    </citation>
    <scope>NUCLEOTIDE SEQUENCE</scope>
</reference>
<protein>
    <recommendedName>
        <fullName evidence="1">RNA-directed DNA polymerase</fullName>
        <ecNumber evidence="1">2.7.7.49</ecNumber>
    </recommendedName>
</protein>
<feature type="compositionally biased region" description="Polar residues" evidence="7">
    <location>
        <begin position="1300"/>
        <end position="1317"/>
    </location>
</feature>
<dbReference type="InterPro" id="IPR000477">
    <property type="entry name" value="RT_dom"/>
</dbReference>
<evidence type="ECO:0000313" key="11">
    <source>
        <dbReference type="Proteomes" id="UP000708208"/>
    </source>
</evidence>
<dbReference type="PANTHER" id="PTHR37984">
    <property type="entry name" value="PROTEIN CBG26694"/>
    <property type="match status" value="1"/>
</dbReference>
<dbReference type="PROSITE" id="PS50994">
    <property type="entry name" value="INTEGRASE"/>
    <property type="match status" value="1"/>
</dbReference>
<dbReference type="InterPro" id="IPR041588">
    <property type="entry name" value="Integrase_H2C2"/>
</dbReference>
<dbReference type="FunFam" id="1.10.340.70:FF:000003">
    <property type="entry name" value="Protein CBG25708"/>
    <property type="match status" value="1"/>
</dbReference>
<dbReference type="InterPro" id="IPR001584">
    <property type="entry name" value="Integrase_cat-core"/>
</dbReference>
<dbReference type="Pfam" id="PF17919">
    <property type="entry name" value="RT_RNaseH_2"/>
    <property type="match status" value="1"/>
</dbReference>
<dbReference type="GO" id="GO:0015074">
    <property type="term" value="P:DNA integration"/>
    <property type="evidence" value="ECO:0007669"/>
    <property type="project" value="UniProtKB-KW"/>
</dbReference>
<dbReference type="InterPro" id="IPR050951">
    <property type="entry name" value="Retrovirus_Pol_polyprotein"/>
</dbReference>
<evidence type="ECO:0000313" key="10">
    <source>
        <dbReference type="EMBL" id="CAG7718863.1"/>
    </source>
</evidence>
<gene>
    <name evidence="10" type="ORF">AFUS01_LOCUS8226</name>
</gene>
<dbReference type="GO" id="GO:0004519">
    <property type="term" value="F:endonuclease activity"/>
    <property type="evidence" value="ECO:0007669"/>
    <property type="project" value="UniProtKB-KW"/>
</dbReference>
<evidence type="ECO:0000259" key="9">
    <source>
        <dbReference type="PROSITE" id="PS50994"/>
    </source>
</evidence>
<dbReference type="GO" id="GO:0006508">
    <property type="term" value="P:proteolysis"/>
    <property type="evidence" value="ECO:0007669"/>
    <property type="project" value="InterPro"/>
</dbReference>
<evidence type="ECO:0000256" key="5">
    <source>
        <dbReference type="ARBA" id="ARBA00022842"/>
    </source>
</evidence>
<feature type="compositionally biased region" description="Polar residues" evidence="7">
    <location>
        <begin position="1263"/>
        <end position="1273"/>
    </location>
</feature>
<feature type="region of interest" description="Disordered" evidence="7">
    <location>
        <begin position="1263"/>
        <end position="1325"/>
    </location>
</feature>
<dbReference type="GO" id="GO:0003964">
    <property type="term" value="F:RNA-directed DNA polymerase activity"/>
    <property type="evidence" value="ECO:0007669"/>
    <property type="project" value="UniProtKB-EC"/>
</dbReference>
<accession>A0A8J2NRL6</accession>
<dbReference type="Pfam" id="PF00078">
    <property type="entry name" value="RVT_1"/>
    <property type="match status" value="1"/>
</dbReference>
<evidence type="ECO:0000256" key="1">
    <source>
        <dbReference type="ARBA" id="ARBA00012493"/>
    </source>
</evidence>
<dbReference type="PROSITE" id="PS00141">
    <property type="entry name" value="ASP_PROTEASE"/>
    <property type="match status" value="1"/>
</dbReference>
<keyword evidence="3" id="KW-0255">Endonuclease</keyword>
<feature type="region of interest" description="Disordered" evidence="7">
    <location>
        <begin position="247"/>
        <end position="286"/>
    </location>
</feature>
<feature type="compositionally biased region" description="Basic residues" evidence="7">
    <location>
        <begin position="258"/>
        <end position="269"/>
    </location>
</feature>
<dbReference type="InterPro" id="IPR041577">
    <property type="entry name" value="RT_RNaseH_2"/>
</dbReference>
<dbReference type="FunFam" id="3.30.420.10:FF:000063">
    <property type="entry name" value="Retrovirus-related Pol polyprotein from transposon 297-like Protein"/>
    <property type="match status" value="1"/>
</dbReference>
<feature type="domain" description="Integrase catalytic" evidence="9">
    <location>
        <begin position="1018"/>
        <end position="1171"/>
    </location>
</feature>
<dbReference type="Pfam" id="PF00665">
    <property type="entry name" value="rve"/>
    <property type="match status" value="1"/>
</dbReference>
<evidence type="ECO:0000256" key="4">
    <source>
        <dbReference type="ARBA" id="ARBA00022801"/>
    </source>
</evidence>
<organism evidence="10 11">
    <name type="scientific">Allacma fusca</name>
    <dbReference type="NCBI Taxonomy" id="39272"/>
    <lineage>
        <taxon>Eukaryota</taxon>
        <taxon>Metazoa</taxon>
        <taxon>Ecdysozoa</taxon>
        <taxon>Arthropoda</taxon>
        <taxon>Hexapoda</taxon>
        <taxon>Collembola</taxon>
        <taxon>Symphypleona</taxon>
        <taxon>Sminthuridae</taxon>
        <taxon>Allacma</taxon>
    </lineage>
</organism>